<evidence type="ECO:0000256" key="1">
    <source>
        <dbReference type="SAM" id="Phobius"/>
    </source>
</evidence>
<sequence length="63" mass="7456">MIKSLPEILVGTFVVFITTFLGAYYGFAPENMVANVTLELLFFRLVYVGIHFMFTWKRRRYRA</sequence>
<evidence type="ECO:0000313" key="2">
    <source>
        <dbReference type="EMBL" id="MBS9334698.1"/>
    </source>
</evidence>
<keyword evidence="1" id="KW-1133">Transmembrane helix</keyword>
<keyword evidence="1" id="KW-0812">Transmembrane</keyword>
<evidence type="ECO:0000313" key="3">
    <source>
        <dbReference type="Proteomes" id="UP001519418"/>
    </source>
</evidence>
<organism evidence="2 3">
    <name type="scientific">Fructobacillus papyriferae</name>
    <dbReference type="NCBI Taxonomy" id="2713171"/>
    <lineage>
        <taxon>Bacteria</taxon>
        <taxon>Bacillati</taxon>
        <taxon>Bacillota</taxon>
        <taxon>Bacilli</taxon>
        <taxon>Lactobacillales</taxon>
        <taxon>Lactobacillaceae</taxon>
        <taxon>Fructobacillus</taxon>
    </lineage>
</organism>
<feature type="transmembrane region" description="Helical" evidence="1">
    <location>
        <begin position="33"/>
        <end position="54"/>
    </location>
</feature>
<proteinExistence type="predicted"/>
<accession>A0ABS5QNK5</accession>
<name>A0ABS5QNK5_9LACO</name>
<dbReference type="EMBL" id="JAAMFI010000001">
    <property type="protein sequence ID" value="MBS9334698.1"/>
    <property type="molecule type" value="Genomic_DNA"/>
</dbReference>
<keyword evidence="1" id="KW-0472">Membrane</keyword>
<reference evidence="2 3" key="1">
    <citation type="submission" date="2020-02" db="EMBL/GenBank/DDBJ databases">
        <title>Fructobacillus sp. isolated from paper mulberry of Taiwan.</title>
        <authorList>
            <person name="Lin S.-T."/>
        </authorList>
    </citation>
    <scope>NUCLEOTIDE SEQUENCE [LARGE SCALE GENOMIC DNA]</scope>
    <source>
        <strain evidence="2 3">M1-10</strain>
    </source>
</reference>
<dbReference type="RefSeq" id="WP_213819307.1">
    <property type="nucleotide sequence ID" value="NZ_JAAMFI010000001.1"/>
</dbReference>
<comment type="caution">
    <text evidence="2">The sequence shown here is derived from an EMBL/GenBank/DDBJ whole genome shotgun (WGS) entry which is preliminary data.</text>
</comment>
<feature type="transmembrane region" description="Helical" evidence="1">
    <location>
        <begin position="7"/>
        <end position="27"/>
    </location>
</feature>
<keyword evidence="3" id="KW-1185">Reference proteome</keyword>
<protein>
    <submittedName>
        <fullName evidence="2">Uncharacterized protein</fullName>
    </submittedName>
</protein>
<dbReference type="Proteomes" id="UP001519418">
    <property type="component" value="Unassembled WGS sequence"/>
</dbReference>
<gene>
    <name evidence="2" type="ORF">G6R27_01435</name>
</gene>